<dbReference type="EMBL" id="FMCR01000005">
    <property type="protein sequence ID" value="SCF29641.1"/>
    <property type="molecule type" value="Genomic_DNA"/>
</dbReference>
<accession>A0A1C4ZA85</accession>
<sequence length="147" mass="16300">MDRAHTCTVTNQSDARPVLVIDGTSFGDFAGFVREFSRLLYPGAWNGSLDAFNDILRGGFGTPETSWVLRWVNSGMSRETLGHDATVRWLEQILLTCHPSNRASIEVRISNAQRGRGQTLFDMIVEIIRDHGPGGSESEDGIILELH</sequence>
<dbReference type="AlphaFoldDB" id="A0A1C4ZA85"/>
<dbReference type="InterPro" id="IPR035905">
    <property type="entry name" value="Barstar-like_sf"/>
</dbReference>
<reference evidence="1 2" key="1">
    <citation type="submission" date="2016-06" db="EMBL/GenBank/DDBJ databases">
        <authorList>
            <person name="Kjaerup R.B."/>
            <person name="Dalgaard T.S."/>
            <person name="Juul-Madsen H.R."/>
        </authorList>
    </citation>
    <scope>NUCLEOTIDE SEQUENCE [LARGE SCALE GENOMIC DNA]</scope>
    <source>
        <strain evidence="1 2">DSM 44871</strain>
    </source>
</reference>
<evidence type="ECO:0000313" key="1">
    <source>
        <dbReference type="EMBL" id="SCF29641.1"/>
    </source>
</evidence>
<organism evidence="1 2">
    <name type="scientific">Micromonospora saelicesensis</name>
    <dbReference type="NCBI Taxonomy" id="285676"/>
    <lineage>
        <taxon>Bacteria</taxon>
        <taxon>Bacillati</taxon>
        <taxon>Actinomycetota</taxon>
        <taxon>Actinomycetes</taxon>
        <taxon>Micromonosporales</taxon>
        <taxon>Micromonosporaceae</taxon>
        <taxon>Micromonospora</taxon>
    </lineage>
</organism>
<dbReference type="Proteomes" id="UP000198864">
    <property type="component" value="Unassembled WGS sequence"/>
</dbReference>
<proteinExistence type="predicted"/>
<protein>
    <submittedName>
        <fullName evidence="1">Barstar (Barnase inhibitor)</fullName>
    </submittedName>
</protein>
<name>A0A1C4ZA85_9ACTN</name>
<dbReference type="STRING" id="285676.GA0070561_5116"/>
<gene>
    <name evidence="1" type="ORF">GA0070561_5116</name>
</gene>
<dbReference type="SUPFAM" id="SSF52038">
    <property type="entry name" value="Barstar-related"/>
    <property type="match status" value="1"/>
</dbReference>
<evidence type="ECO:0000313" key="2">
    <source>
        <dbReference type="Proteomes" id="UP000198864"/>
    </source>
</evidence>
<dbReference type="Gene3D" id="3.30.370.10">
    <property type="entry name" value="Barstar-like"/>
    <property type="match status" value="1"/>
</dbReference>